<dbReference type="EMBL" id="PKSL01000349">
    <property type="protein sequence ID" value="POV95348.1"/>
    <property type="molecule type" value="Genomic_DNA"/>
</dbReference>
<reference evidence="1" key="1">
    <citation type="submission" date="2017-12" db="EMBL/GenBank/DDBJ databases">
        <title>Gene loss provides genomic basis for host adaptation in cereal stripe rust fungi.</title>
        <authorList>
            <person name="Xia C."/>
        </authorList>
    </citation>
    <scope>NUCLEOTIDE SEQUENCE [LARGE SCALE GENOMIC DNA]</scope>
    <source>
        <strain evidence="1">93-210</strain>
    </source>
</reference>
<dbReference type="AlphaFoldDB" id="A0A2S4UDI5"/>
<accession>A0A2S4UDI5</accession>
<evidence type="ECO:0000313" key="2">
    <source>
        <dbReference type="Proteomes" id="UP000239156"/>
    </source>
</evidence>
<sequence>MCIENTPCISYMAKKLLHIGNIIFKFILDSKRYITALFLQQKSSQIITI</sequence>
<comment type="caution">
    <text evidence="1">The sequence shown here is derived from an EMBL/GenBank/DDBJ whole genome shotgun (WGS) entry which is preliminary data.</text>
</comment>
<proteinExistence type="predicted"/>
<protein>
    <submittedName>
        <fullName evidence="1">Uncharacterized protein</fullName>
    </submittedName>
</protein>
<dbReference type="Proteomes" id="UP000239156">
    <property type="component" value="Unassembled WGS sequence"/>
</dbReference>
<gene>
    <name evidence="1" type="ORF">PSTT_16291</name>
</gene>
<keyword evidence="2" id="KW-1185">Reference proteome</keyword>
<organism evidence="1 2">
    <name type="scientific">Puccinia striiformis</name>
    <dbReference type="NCBI Taxonomy" id="27350"/>
    <lineage>
        <taxon>Eukaryota</taxon>
        <taxon>Fungi</taxon>
        <taxon>Dikarya</taxon>
        <taxon>Basidiomycota</taxon>
        <taxon>Pucciniomycotina</taxon>
        <taxon>Pucciniomycetes</taxon>
        <taxon>Pucciniales</taxon>
        <taxon>Pucciniaceae</taxon>
        <taxon>Puccinia</taxon>
    </lineage>
</organism>
<name>A0A2S4UDI5_9BASI</name>
<dbReference type="VEuPathDB" id="FungiDB:PSTT_16291"/>
<evidence type="ECO:0000313" key="1">
    <source>
        <dbReference type="EMBL" id="POV95348.1"/>
    </source>
</evidence>